<proteinExistence type="inferred from homology"/>
<evidence type="ECO:0000313" key="4">
    <source>
        <dbReference type="Proteomes" id="UP000002051"/>
    </source>
</evidence>
<dbReference type="InterPro" id="IPR015421">
    <property type="entry name" value="PyrdxlP-dep_Trfase_major"/>
</dbReference>
<sequence length="154" mass="17980">MAKYPVTMDLHAPTSSFPYKMLEWDFRLPLVKSINVSGHKYGLFYIGIGWVIWCSRRGCWAQHIAMLHAVIRAGFSWALVGCLTLDIKILFRELHKLSPKLRPTIRVKCNSNKINWVLRDKQEFVDTVETVFCSAREGRGLVIYRKDYSTKYCY</sequence>
<dbReference type="EnsemblPlants" id="AES99031">
    <property type="protein sequence ID" value="AES99031"/>
    <property type="gene ID" value="MTR_5g075820"/>
</dbReference>
<dbReference type="GO" id="GO:0004351">
    <property type="term" value="F:glutamate decarboxylase activity"/>
    <property type="evidence" value="ECO:0007669"/>
    <property type="project" value="InterPro"/>
</dbReference>
<keyword evidence="4" id="KW-1185">Reference proteome</keyword>
<dbReference type="InterPro" id="IPR015424">
    <property type="entry name" value="PyrdxlP-dep_Trfase"/>
</dbReference>
<dbReference type="GO" id="GO:0000398">
    <property type="term" value="P:mRNA splicing, via spliceosome"/>
    <property type="evidence" value="ECO:0007669"/>
    <property type="project" value="InterPro"/>
</dbReference>
<dbReference type="GO" id="GO:0006536">
    <property type="term" value="P:glutamate metabolic process"/>
    <property type="evidence" value="ECO:0007669"/>
    <property type="project" value="InterPro"/>
</dbReference>
<dbReference type="GO" id="GO:0030170">
    <property type="term" value="F:pyridoxal phosphate binding"/>
    <property type="evidence" value="ECO:0007669"/>
    <property type="project" value="InterPro"/>
</dbReference>
<evidence type="ECO:0000313" key="2">
    <source>
        <dbReference type="EMBL" id="AES99031.1"/>
    </source>
</evidence>
<dbReference type="InterPro" id="IPR010107">
    <property type="entry name" value="Glutamate_decarboxylase"/>
</dbReference>
<dbReference type="eggNOG" id="KOG1383">
    <property type="taxonomic scope" value="Eukaryota"/>
</dbReference>
<protein>
    <submittedName>
        <fullName evidence="2">Mitosis protein DIM1</fullName>
    </submittedName>
</protein>
<dbReference type="eggNOG" id="KOG3414">
    <property type="taxonomic scope" value="Eukaryota"/>
</dbReference>
<reference evidence="2 4" key="1">
    <citation type="journal article" date="2011" name="Nature">
        <title>The Medicago genome provides insight into the evolution of rhizobial symbioses.</title>
        <authorList>
            <person name="Young N.D."/>
            <person name="Debelle F."/>
            <person name="Oldroyd G.E."/>
            <person name="Geurts R."/>
            <person name="Cannon S.B."/>
            <person name="Udvardi M.K."/>
            <person name="Benedito V.A."/>
            <person name="Mayer K.F."/>
            <person name="Gouzy J."/>
            <person name="Schoof H."/>
            <person name="Van de Peer Y."/>
            <person name="Proost S."/>
            <person name="Cook D.R."/>
            <person name="Meyers B.C."/>
            <person name="Spannagl M."/>
            <person name="Cheung F."/>
            <person name="De Mita S."/>
            <person name="Krishnakumar V."/>
            <person name="Gundlach H."/>
            <person name="Zhou S."/>
            <person name="Mudge J."/>
            <person name="Bharti A.K."/>
            <person name="Murray J.D."/>
            <person name="Naoumkina M.A."/>
            <person name="Rosen B."/>
            <person name="Silverstein K.A."/>
            <person name="Tang H."/>
            <person name="Rombauts S."/>
            <person name="Zhao P.X."/>
            <person name="Zhou P."/>
            <person name="Barbe V."/>
            <person name="Bardou P."/>
            <person name="Bechner M."/>
            <person name="Bellec A."/>
            <person name="Berger A."/>
            <person name="Berges H."/>
            <person name="Bidwell S."/>
            <person name="Bisseling T."/>
            <person name="Choisne N."/>
            <person name="Couloux A."/>
            <person name="Denny R."/>
            <person name="Deshpande S."/>
            <person name="Dai X."/>
            <person name="Doyle J.J."/>
            <person name="Dudez A.M."/>
            <person name="Farmer A.D."/>
            <person name="Fouteau S."/>
            <person name="Franken C."/>
            <person name="Gibelin C."/>
            <person name="Gish J."/>
            <person name="Goldstein S."/>
            <person name="Gonzalez A.J."/>
            <person name="Green P.J."/>
            <person name="Hallab A."/>
            <person name="Hartog M."/>
            <person name="Hua A."/>
            <person name="Humphray S.J."/>
            <person name="Jeong D.H."/>
            <person name="Jing Y."/>
            <person name="Jocker A."/>
            <person name="Kenton S.M."/>
            <person name="Kim D.J."/>
            <person name="Klee K."/>
            <person name="Lai H."/>
            <person name="Lang C."/>
            <person name="Lin S."/>
            <person name="Macmil S.L."/>
            <person name="Magdelenat G."/>
            <person name="Matthews L."/>
            <person name="McCorrison J."/>
            <person name="Monaghan E.L."/>
            <person name="Mun J.H."/>
            <person name="Najar F.Z."/>
            <person name="Nicholson C."/>
            <person name="Noirot C."/>
            <person name="O'Bleness M."/>
            <person name="Paule C.R."/>
            <person name="Poulain J."/>
            <person name="Prion F."/>
            <person name="Qin B."/>
            <person name="Qu C."/>
            <person name="Retzel E.F."/>
            <person name="Riddle C."/>
            <person name="Sallet E."/>
            <person name="Samain S."/>
            <person name="Samson N."/>
            <person name="Sanders I."/>
            <person name="Saurat O."/>
            <person name="Scarpelli C."/>
            <person name="Schiex T."/>
            <person name="Segurens B."/>
            <person name="Severin A.J."/>
            <person name="Sherrier D.J."/>
            <person name="Shi R."/>
            <person name="Sims S."/>
            <person name="Singer S.R."/>
            <person name="Sinharoy S."/>
            <person name="Sterck L."/>
            <person name="Viollet A."/>
            <person name="Wang B.B."/>
            <person name="Wang K."/>
            <person name="Wang M."/>
            <person name="Wang X."/>
            <person name="Warfsmann J."/>
            <person name="Weissenbach J."/>
            <person name="White D.D."/>
            <person name="White J.D."/>
            <person name="Wiley G.B."/>
            <person name="Wincker P."/>
            <person name="Xing Y."/>
            <person name="Yang L."/>
            <person name="Yao Z."/>
            <person name="Ying F."/>
            <person name="Zhai J."/>
            <person name="Zhou L."/>
            <person name="Zuber A."/>
            <person name="Denarie J."/>
            <person name="Dixon R.A."/>
            <person name="May G.D."/>
            <person name="Schwartz D.C."/>
            <person name="Rogers J."/>
            <person name="Quetier F."/>
            <person name="Town C.D."/>
            <person name="Roe B.A."/>
        </authorList>
    </citation>
    <scope>NUCLEOTIDE SEQUENCE [LARGE SCALE GENOMIC DNA]</scope>
    <source>
        <strain evidence="2">A17</strain>
        <strain evidence="3 4">cv. Jemalong A17</strain>
    </source>
</reference>
<dbReference type="HOGENOM" id="CLU_1706923_0_0_1"/>
<dbReference type="PANTHER" id="PTHR43321:SF3">
    <property type="entry name" value="GLUTAMATE DECARBOXYLASE"/>
    <property type="match status" value="1"/>
</dbReference>
<dbReference type="Pfam" id="PF02966">
    <property type="entry name" value="DIM1"/>
    <property type="match status" value="1"/>
</dbReference>
<evidence type="ECO:0000256" key="1">
    <source>
        <dbReference type="ARBA" id="ARBA00009533"/>
    </source>
</evidence>
<dbReference type="SUPFAM" id="SSF53383">
    <property type="entry name" value="PLP-dependent transferases"/>
    <property type="match status" value="1"/>
</dbReference>
<dbReference type="PANTHER" id="PTHR43321">
    <property type="entry name" value="GLUTAMATE DECARBOXYLASE"/>
    <property type="match status" value="1"/>
</dbReference>
<gene>
    <name evidence="2" type="ordered locus">MTR_5g075820</name>
</gene>
<dbReference type="EMBL" id="CM001221">
    <property type="protein sequence ID" value="AES99031.1"/>
    <property type="molecule type" value="Genomic_DNA"/>
</dbReference>
<name>G7K5V0_MEDTR</name>
<accession>G7K5V0</accession>
<reference evidence="2 4" key="2">
    <citation type="journal article" date="2014" name="BMC Genomics">
        <title>An improved genome release (version Mt4.0) for the model legume Medicago truncatula.</title>
        <authorList>
            <person name="Tang H."/>
            <person name="Krishnakumar V."/>
            <person name="Bidwell S."/>
            <person name="Rosen B."/>
            <person name="Chan A."/>
            <person name="Zhou S."/>
            <person name="Gentzbittel L."/>
            <person name="Childs K.L."/>
            <person name="Yandell M."/>
            <person name="Gundlach H."/>
            <person name="Mayer K.F."/>
            <person name="Schwartz D.C."/>
            <person name="Town C.D."/>
        </authorList>
    </citation>
    <scope>GENOME REANNOTATION</scope>
    <source>
        <strain evidence="3 4">cv. Jemalong A17</strain>
    </source>
</reference>
<dbReference type="Gene3D" id="3.40.640.10">
    <property type="entry name" value="Type I PLP-dependent aspartate aminotransferase-like (Major domain)"/>
    <property type="match status" value="1"/>
</dbReference>
<dbReference type="STRING" id="3880.G7K5V0"/>
<dbReference type="GO" id="GO:0046540">
    <property type="term" value="C:U4/U6 x U5 tri-snRNP complex"/>
    <property type="evidence" value="ECO:0007669"/>
    <property type="project" value="InterPro"/>
</dbReference>
<reference evidence="3" key="3">
    <citation type="submission" date="2015-04" db="UniProtKB">
        <authorList>
            <consortium name="EnsemblPlants"/>
        </authorList>
    </citation>
    <scope>IDENTIFICATION</scope>
    <source>
        <strain evidence="3">cv. Jemalong A17</strain>
    </source>
</reference>
<dbReference type="Proteomes" id="UP000002051">
    <property type="component" value="Chromosome 5"/>
</dbReference>
<evidence type="ECO:0000313" key="3">
    <source>
        <dbReference type="EnsemblPlants" id="AES99031"/>
    </source>
</evidence>
<dbReference type="PaxDb" id="3880-AES99031"/>
<dbReference type="InterPro" id="IPR004123">
    <property type="entry name" value="Dim1"/>
</dbReference>
<comment type="similarity">
    <text evidence="1">Belongs to the group II decarboxylase family.</text>
</comment>
<dbReference type="AlphaFoldDB" id="G7K5V0"/>
<organism evidence="2 4">
    <name type="scientific">Medicago truncatula</name>
    <name type="common">Barrel medic</name>
    <name type="synonym">Medicago tribuloides</name>
    <dbReference type="NCBI Taxonomy" id="3880"/>
    <lineage>
        <taxon>Eukaryota</taxon>
        <taxon>Viridiplantae</taxon>
        <taxon>Streptophyta</taxon>
        <taxon>Embryophyta</taxon>
        <taxon>Tracheophyta</taxon>
        <taxon>Spermatophyta</taxon>
        <taxon>Magnoliopsida</taxon>
        <taxon>eudicotyledons</taxon>
        <taxon>Gunneridae</taxon>
        <taxon>Pentapetalae</taxon>
        <taxon>rosids</taxon>
        <taxon>fabids</taxon>
        <taxon>Fabales</taxon>
        <taxon>Fabaceae</taxon>
        <taxon>Papilionoideae</taxon>
        <taxon>50 kb inversion clade</taxon>
        <taxon>NPAAA clade</taxon>
        <taxon>Hologalegina</taxon>
        <taxon>IRL clade</taxon>
        <taxon>Trifolieae</taxon>
        <taxon>Medicago</taxon>
    </lineage>
</organism>
<dbReference type="Gene3D" id="3.40.30.10">
    <property type="entry name" value="Glutaredoxin"/>
    <property type="match status" value="1"/>
</dbReference>